<dbReference type="PANTHER" id="PTHR10102:SF0">
    <property type="entry name" value="DNA-DIRECTED RNA POLYMERASE, MITOCHONDRIAL"/>
    <property type="match status" value="1"/>
</dbReference>
<dbReference type="GO" id="GO:0006351">
    <property type="term" value="P:DNA-templated transcription"/>
    <property type="evidence" value="ECO:0007669"/>
    <property type="project" value="InterPro"/>
</dbReference>
<sequence>MDGLAHLSVDVVARQLALEAEAVDAGQARVREMIAKARAQGEEADTRYGRRATSAFLEDLAAVIEATKQTDSSTGGAGNRRAHAAYLGLLPAETVAYVTLREIINTLTQAVTLQKAANRVASAIENEYRAKLLEEASPQDYSKMTKKMETRTRRNVEYASKRIEAGLKRAEKVEAKWPVSDKIHLGVLLIGLVVEKTGLVKTRREARSANDTPTVLLPTETTLEWIRGEEARALMSATFLWPMLCPPRQWAAGDGGGYLSPRMRLRLVKTRNKAYLEEIENLDMSRVHAAADASHVQIRQASGFTIGVQLFGDSNGCEDSDLHLGRLIDNKVGLDLRTGTSIGWCNSLRFYGGHFACQSTTNMTLDRFGVRLSRADGAYTLHNALRFYGPSFELQRGAGTEASPSRTAIPFLVEVDAVASVTWNTTTPAANATAYTSVTTAFANAYPGDIAEAAWSAASTLRLSAQVSATQGVTLYCHNHSAAALSSLSSGPINIRVTKRRA</sequence>
<dbReference type="STRING" id="257708.RGI145_16980"/>
<name>A0A1L7AIJ7_9PROT</name>
<evidence type="ECO:0000313" key="3">
    <source>
        <dbReference type="Proteomes" id="UP000185494"/>
    </source>
</evidence>
<proteinExistence type="predicted"/>
<dbReference type="EMBL" id="CP015583">
    <property type="protein sequence ID" value="APT58551.1"/>
    <property type="molecule type" value="Genomic_DNA"/>
</dbReference>
<dbReference type="Gene3D" id="1.10.1320.10">
    <property type="entry name" value="DNA-directed RNA polymerase, N-terminal domain"/>
    <property type="match status" value="1"/>
</dbReference>
<dbReference type="Pfam" id="PF14700">
    <property type="entry name" value="RPOL_N"/>
    <property type="match status" value="1"/>
</dbReference>
<dbReference type="InterPro" id="IPR002092">
    <property type="entry name" value="DNA-dir_Rpol_phage-type"/>
</dbReference>
<organism evidence="2 3">
    <name type="scientific">Roseomonas gilardii</name>
    <dbReference type="NCBI Taxonomy" id="257708"/>
    <lineage>
        <taxon>Bacteria</taxon>
        <taxon>Pseudomonadati</taxon>
        <taxon>Pseudomonadota</taxon>
        <taxon>Alphaproteobacteria</taxon>
        <taxon>Acetobacterales</taxon>
        <taxon>Roseomonadaceae</taxon>
        <taxon>Roseomonas</taxon>
    </lineage>
</organism>
<dbReference type="PANTHER" id="PTHR10102">
    <property type="entry name" value="DNA-DIRECTED RNA POLYMERASE, MITOCHONDRIAL"/>
    <property type="match status" value="1"/>
</dbReference>
<evidence type="ECO:0000313" key="2">
    <source>
        <dbReference type="EMBL" id="APT58551.1"/>
    </source>
</evidence>
<dbReference type="RefSeq" id="WP_075799312.1">
    <property type="nucleotide sequence ID" value="NZ_CP015583.1"/>
</dbReference>
<dbReference type="InterPro" id="IPR037159">
    <property type="entry name" value="RNA_POL_N_sf"/>
</dbReference>
<dbReference type="InterPro" id="IPR029262">
    <property type="entry name" value="RPOL_N"/>
</dbReference>
<reference evidence="2 3" key="1">
    <citation type="submission" date="2016-05" db="EMBL/GenBank/DDBJ databases">
        <title>Complete Genome and Methylome Analysis of Psychrotrophic Bacterial Isolates from Antarctic Lake Untersee.</title>
        <authorList>
            <person name="Fomenkov A."/>
            <person name="Akimov V.N."/>
            <person name="Vasilyeva L.V."/>
            <person name="Andersen D."/>
            <person name="Vincze T."/>
            <person name="Roberts R.J."/>
        </authorList>
    </citation>
    <scope>NUCLEOTIDE SEQUENCE [LARGE SCALE GENOMIC DNA]</scope>
    <source>
        <strain evidence="2 3">U14-5</strain>
    </source>
</reference>
<protein>
    <recommendedName>
        <fullName evidence="1">DNA-directed RNA polymerase N-terminal domain-containing protein</fullName>
    </recommendedName>
</protein>
<dbReference type="Proteomes" id="UP000185494">
    <property type="component" value="Chromosome 1"/>
</dbReference>
<dbReference type="AlphaFoldDB" id="A0A1L7AIJ7"/>
<dbReference type="GO" id="GO:0003677">
    <property type="term" value="F:DNA binding"/>
    <property type="evidence" value="ECO:0007669"/>
    <property type="project" value="InterPro"/>
</dbReference>
<dbReference type="SMART" id="SM01311">
    <property type="entry name" value="RPOL_N"/>
    <property type="match status" value="1"/>
</dbReference>
<dbReference type="KEGG" id="rgi:RGI145_16980"/>
<evidence type="ECO:0000259" key="1">
    <source>
        <dbReference type="SMART" id="SM01311"/>
    </source>
</evidence>
<dbReference type="InterPro" id="IPR043502">
    <property type="entry name" value="DNA/RNA_pol_sf"/>
</dbReference>
<gene>
    <name evidence="2" type="ORF">RGI145_16980</name>
</gene>
<feature type="domain" description="DNA-directed RNA polymerase N-terminal" evidence="1">
    <location>
        <begin position="13"/>
        <end position="294"/>
    </location>
</feature>
<accession>A0A1L7AIJ7</accession>
<dbReference type="SUPFAM" id="SSF56672">
    <property type="entry name" value="DNA/RNA polymerases"/>
    <property type="match status" value="1"/>
</dbReference>
<dbReference type="GO" id="GO:0003899">
    <property type="term" value="F:DNA-directed RNA polymerase activity"/>
    <property type="evidence" value="ECO:0007669"/>
    <property type="project" value="InterPro"/>
</dbReference>